<keyword evidence="5 10" id="KW-0812">Transmembrane</keyword>
<dbReference type="Gene3D" id="1.20.1540.10">
    <property type="entry name" value="Rhomboid-like"/>
    <property type="match status" value="1"/>
</dbReference>
<dbReference type="PANTHER" id="PTHR22936:SF69">
    <property type="entry name" value="RHOMBOID-LIKE PROTEIN"/>
    <property type="match status" value="1"/>
</dbReference>
<dbReference type="GO" id="GO:0016020">
    <property type="term" value="C:membrane"/>
    <property type="evidence" value="ECO:0007669"/>
    <property type="project" value="UniProtKB-SubCell"/>
</dbReference>
<sequence>MRATQAMPPHERYICLNTTLSVMPDGVSPGDHSKFPPSTALELLHPIPSTANPAFLNASCSLQDICGMSGFSSTSEPDQSFRFFTPLFVHTGIIHYFINVFLHWLLVMDLERVMNPIRFAVVYLLSGLFGNVFGGSLSSTIHPSMGCNPSLFGLFGCSVIDIILMWRIIGQPSRHLIKIAVIIASSFLLGLLPGVNNLTQLGGLIGGLLVGAVTMPAVYYSKTYQIAIWFCRLITMSIYTVLVVILVRNFYQTDTSG</sequence>
<evidence type="ECO:0000256" key="9">
    <source>
        <dbReference type="ARBA" id="ARBA00023136"/>
    </source>
</evidence>
<comment type="similarity">
    <text evidence="3 10">Belongs to the peptidase S54 family.</text>
</comment>
<dbReference type="OrthoDB" id="2146116at2759"/>
<comment type="caution">
    <text evidence="10">Lacks conserved residue(s) required for the propagation of feature annotation.</text>
</comment>
<dbReference type="SUPFAM" id="SSF144091">
    <property type="entry name" value="Rhomboid-like"/>
    <property type="match status" value="1"/>
</dbReference>
<dbReference type="InterPro" id="IPR002610">
    <property type="entry name" value="Peptidase_S54_rhomboid-like"/>
</dbReference>
<evidence type="ECO:0000256" key="5">
    <source>
        <dbReference type="ARBA" id="ARBA00022692"/>
    </source>
</evidence>
<name>A0A1X2I4R9_9FUNG</name>
<organism evidence="12 13">
    <name type="scientific">Absidia repens</name>
    <dbReference type="NCBI Taxonomy" id="90262"/>
    <lineage>
        <taxon>Eukaryota</taxon>
        <taxon>Fungi</taxon>
        <taxon>Fungi incertae sedis</taxon>
        <taxon>Mucoromycota</taxon>
        <taxon>Mucoromycotina</taxon>
        <taxon>Mucoromycetes</taxon>
        <taxon>Mucorales</taxon>
        <taxon>Cunninghamellaceae</taxon>
        <taxon>Absidia</taxon>
    </lineage>
</organism>
<comment type="catalytic activity">
    <reaction evidence="1 10">
        <text>Cleaves type-1 transmembrane domains using a catalytic dyad composed of serine and histidine that are contributed by different transmembrane domains.</text>
        <dbReference type="EC" id="3.4.21.105"/>
    </reaction>
</comment>
<feature type="transmembrane region" description="Helical" evidence="10">
    <location>
        <begin position="176"/>
        <end position="195"/>
    </location>
</feature>
<protein>
    <recommendedName>
        <fullName evidence="10">Rhomboid-type serine protease</fullName>
        <ecNumber evidence="10">3.4.21.105</ecNumber>
    </recommendedName>
</protein>
<evidence type="ECO:0000256" key="6">
    <source>
        <dbReference type="ARBA" id="ARBA00022801"/>
    </source>
</evidence>
<proteinExistence type="inferred from homology"/>
<evidence type="ECO:0000256" key="3">
    <source>
        <dbReference type="ARBA" id="ARBA00009045"/>
    </source>
</evidence>
<keyword evidence="9 10" id="KW-0472">Membrane</keyword>
<feature type="transmembrane region" description="Helical" evidence="10">
    <location>
        <begin position="201"/>
        <end position="220"/>
    </location>
</feature>
<dbReference type="GO" id="GO:0004252">
    <property type="term" value="F:serine-type endopeptidase activity"/>
    <property type="evidence" value="ECO:0007669"/>
    <property type="project" value="InterPro"/>
</dbReference>
<feature type="domain" description="Peptidase S54 rhomboid" evidence="11">
    <location>
        <begin position="78"/>
        <end position="215"/>
    </location>
</feature>
<feature type="transmembrane region" description="Helical" evidence="10">
    <location>
        <begin position="150"/>
        <end position="169"/>
    </location>
</feature>
<reference evidence="12 13" key="1">
    <citation type="submission" date="2016-07" db="EMBL/GenBank/DDBJ databases">
        <title>Pervasive Adenine N6-methylation of Active Genes in Fungi.</title>
        <authorList>
            <consortium name="DOE Joint Genome Institute"/>
            <person name="Mondo S.J."/>
            <person name="Dannebaum R.O."/>
            <person name="Kuo R.C."/>
            <person name="Labutti K."/>
            <person name="Haridas S."/>
            <person name="Kuo A."/>
            <person name="Salamov A."/>
            <person name="Ahrendt S.R."/>
            <person name="Lipzen A."/>
            <person name="Sullivan W."/>
            <person name="Andreopoulos W.B."/>
            <person name="Clum A."/>
            <person name="Lindquist E."/>
            <person name="Daum C."/>
            <person name="Ramamoorthy G.K."/>
            <person name="Gryganskyi A."/>
            <person name="Culley D."/>
            <person name="Magnuson J.K."/>
            <person name="James T.Y."/>
            <person name="O'Malley M.A."/>
            <person name="Stajich J.E."/>
            <person name="Spatafora J.W."/>
            <person name="Visel A."/>
            <person name="Grigoriev I.V."/>
        </authorList>
    </citation>
    <scope>NUCLEOTIDE SEQUENCE [LARGE SCALE GENOMIC DNA]</scope>
    <source>
        <strain evidence="12 13">NRRL 1336</strain>
    </source>
</reference>
<feature type="transmembrane region" description="Helical" evidence="10">
    <location>
        <begin position="119"/>
        <end position="138"/>
    </location>
</feature>
<evidence type="ECO:0000256" key="10">
    <source>
        <dbReference type="RuleBase" id="RU362115"/>
    </source>
</evidence>
<dbReference type="EMBL" id="MCGE01000031">
    <property type="protein sequence ID" value="ORZ08375.1"/>
    <property type="molecule type" value="Genomic_DNA"/>
</dbReference>
<dbReference type="EC" id="3.4.21.105" evidence="10"/>
<dbReference type="AlphaFoldDB" id="A0A1X2I4R9"/>
<keyword evidence="4 10" id="KW-0645">Protease</keyword>
<dbReference type="PANTHER" id="PTHR22936">
    <property type="entry name" value="RHOMBOID-RELATED"/>
    <property type="match status" value="1"/>
</dbReference>
<evidence type="ECO:0000313" key="12">
    <source>
        <dbReference type="EMBL" id="ORZ08375.1"/>
    </source>
</evidence>
<gene>
    <name evidence="12" type="ORF">BCR42DRAFT_425013</name>
</gene>
<dbReference type="InterPro" id="IPR022764">
    <property type="entry name" value="Peptidase_S54_rhomboid_dom"/>
</dbReference>
<dbReference type="Pfam" id="PF01694">
    <property type="entry name" value="Rhomboid"/>
    <property type="match status" value="1"/>
</dbReference>
<evidence type="ECO:0000256" key="2">
    <source>
        <dbReference type="ARBA" id="ARBA00004141"/>
    </source>
</evidence>
<keyword evidence="7 10" id="KW-0720">Serine protease</keyword>
<evidence type="ECO:0000259" key="11">
    <source>
        <dbReference type="Pfam" id="PF01694"/>
    </source>
</evidence>
<keyword evidence="6 10" id="KW-0378">Hydrolase</keyword>
<dbReference type="InterPro" id="IPR035952">
    <property type="entry name" value="Rhomboid-like_sf"/>
</dbReference>
<dbReference type="GO" id="GO:0006508">
    <property type="term" value="P:proteolysis"/>
    <property type="evidence" value="ECO:0007669"/>
    <property type="project" value="UniProtKB-KW"/>
</dbReference>
<feature type="transmembrane region" description="Helical" evidence="10">
    <location>
        <begin position="87"/>
        <end position="107"/>
    </location>
</feature>
<dbReference type="STRING" id="90262.A0A1X2I4R9"/>
<accession>A0A1X2I4R9</accession>
<keyword evidence="8 10" id="KW-1133">Transmembrane helix</keyword>
<dbReference type="Proteomes" id="UP000193560">
    <property type="component" value="Unassembled WGS sequence"/>
</dbReference>
<feature type="transmembrane region" description="Helical" evidence="10">
    <location>
        <begin position="227"/>
        <end position="251"/>
    </location>
</feature>
<comment type="function">
    <text evidence="10">Serine protease involved in intramembrane proteolysis.</text>
</comment>
<evidence type="ECO:0000313" key="13">
    <source>
        <dbReference type="Proteomes" id="UP000193560"/>
    </source>
</evidence>
<comment type="subcellular location">
    <subcellularLocation>
        <location evidence="2 10">Membrane</location>
        <topology evidence="2 10">Multi-pass membrane protein</topology>
    </subcellularLocation>
</comment>
<evidence type="ECO:0000256" key="1">
    <source>
        <dbReference type="ARBA" id="ARBA00000156"/>
    </source>
</evidence>
<evidence type="ECO:0000256" key="7">
    <source>
        <dbReference type="ARBA" id="ARBA00022825"/>
    </source>
</evidence>
<evidence type="ECO:0000256" key="4">
    <source>
        <dbReference type="ARBA" id="ARBA00022670"/>
    </source>
</evidence>
<comment type="caution">
    <text evidence="12">The sequence shown here is derived from an EMBL/GenBank/DDBJ whole genome shotgun (WGS) entry which is preliminary data.</text>
</comment>
<keyword evidence="13" id="KW-1185">Reference proteome</keyword>
<evidence type="ECO:0000256" key="8">
    <source>
        <dbReference type="ARBA" id="ARBA00022989"/>
    </source>
</evidence>